<feature type="domain" description="Arginyl tRNA synthetase N-terminal" evidence="13">
    <location>
        <begin position="3"/>
        <end position="91"/>
    </location>
</feature>
<evidence type="ECO:0000256" key="4">
    <source>
        <dbReference type="ARBA" id="ARBA00022598"/>
    </source>
</evidence>
<dbReference type="CDD" id="cd00671">
    <property type="entry name" value="ArgRS_core"/>
    <property type="match status" value="1"/>
</dbReference>
<protein>
    <recommendedName>
        <fullName evidence="10">Arginine--tRNA ligase</fullName>
        <ecNumber evidence="10">6.1.1.19</ecNumber>
    </recommendedName>
    <alternativeName>
        <fullName evidence="10">Arginyl-tRNA synthetase</fullName>
        <shortName evidence="10">ArgRS</shortName>
    </alternativeName>
</protein>
<dbReference type="GO" id="GO:0005524">
    <property type="term" value="F:ATP binding"/>
    <property type="evidence" value="ECO:0007669"/>
    <property type="project" value="UniProtKB-UniRule"/>
</dbReference>
<dbReference type="AlphaFoldDB" id="A0A4Q8D1P3"/>
<dbReference type="InterPro" id="IPR001412">
    <property type="entry name" value="aa-tRNA-synth_I_CS"/>
</dbReference>
<dbReference type="NCBIfam" id="TIGR00456">
    <property type="entry name" value="argS"/>
    <property type="match status" value="1"/>
</dbReference>
<dbReference type="Gene3D" id="1.10.730.10">
    <property type="entry name" value="Isoleucyl-tRNA Synthetase, Domain 1"/>
    <property type="match status" value="1"/>
</dbReference>
<keyword evidence="6 10" id="KW-0067">ATP-binding</keyword>
<evidence type="ECO:0000256" key="3">
    <source>
        <dbReference type="ARBA" id="ARBA00022490"/>
    </source>
</evidence>
<evidence type="ECO:0000256" key="5">
    <source>
        <dbReference type="ARBA" id="ARBA00022741"/>
    </source>
</evidence>
<dbReference type="PANTHER" id="PTHR11956">
    <property type="entry name" value="ARGINYL-TRNA SYNTHETASE"/>
    <property type="match status" value="1"/>
</dbReference>
<evidence type="ECO:0000256" key="1">
    <source>
        <dbReference type="ARBA" id="ARBA00004496"/>
    </source>
</evidence>
<evidence type="ECO:0000256" key="10">
    <source>
        <dbReference type="HAMAP-Rule" id="MF_00123"/>
    </source>
</evidence>
<keyword evidence="7 10" id="KW-0648">Protein biosynthesis</keyword>
<keyword evidence="5 10" id="KW-0547">Nucleotide-binding</keyword>
<organism evidence="14 15">
    <name type="scientific">Spiribacter vilamensis</name>
    <dbReference type="NCBI Taxonomy" id="531306"/>
    <lineage>
        <taxon>Bacteria</taxon>
        <taxon>Pseudomonadati</taxon>
        <taxon>Pseudomonadota</taxon>
        <taxon>Gammaproteobacteria</taxon>
        <taxon>Chromatiales</taxon>
        <taxon>Ectothiorhodospiraceae</taxon>
        <taxon>Spiribacter</taxon>
    </lineage>
</organism>
<dbReference type="PANTHER" id="PTHR11956:SF5">
    <property type="entry name" value="ARGININE--TRNA LIGASE, CYTOPLASMIC"/>
    <property type="match status" value="1"/>
</dbReference>
<dbReference type="FunFam" id="1.10.730.10:FF:000008">
    <property type="entry name" value="Arginine--tRNA ligase"/>
    <property type="match status" value="1"/>
</dbReference>
<evidence type="ECO:0000313" key="15">
    <source>
        <dbReference type="Proteomes" id="UP000292298"/>
    </source>
</evidence>
<reference evidence="14 15" key="1">
    <citation type="submission" date="2019-02" db="EMBL/GenBank/DDBJ databases">
        <title>Genomic Encyclopedia of Type Strains, Phase IV (KMG-IV): sequencing the most valuable type-strain genomes for metagenomic binning, comparative biology and taxonomic classification.</title>
        <authorList>
            <person name="Goeker M."/>
        </authorList>
    </citation>
    <scope>NUCLEOTIDE SEQUENCE [LARGE SCALE GENOMIC DNA]</scope>
    <source>
        <strain evidence="14 15">DSM 21056</strain>
    </source>
</reference>
<dbReference type="CDD" id="cd07956">
    <property type="entry name" value="Anticodon_Ia_Arg"/>
    <property type="match status" value="1"/>
</dbReference>
<evidence type="ECO:0000256" key="7">
    <source>
        <dbReference type="ARBA" id="ARBA00022917"/>
    </source>
</evidence>
<dbReference type="InterPro" id="IPR035684">
    <property type="entry name" value="ArgRS_core"/>
</dbReference>
<evidence type="ECO:0000259" key="12">
    <source>
        <dbReference type="SMART" id="SM00836"/>
    </source>
</evidence>
<evidence type="ECO:0000256" key="9">
    <source>
        <dbReference type="ARBA" id="ARBA00049339"/>
    </source>
</evidence>
<evidence type="ECO:0000256" key="2">
    <source>
        <dbReference type="ARBA" id="ARBA00005594"/>
    </source>
</evidence>
<evidence type="ECO:0000313" key="14">
    <source>
        <dbReference type="EMBL" id="RZU99296.1"/>
    </source>
</evidence>
<dbReference type="SUPFAM" id="SSF55190">
    <property type="entry name" value="Arginyl-tRNA synthetase (ArgRS), N-terminal 'additional' domain"/>
    <property type="match status" value="1"/>
</dbReference>
<dbReference type="EMBL" id="SHLI01000001">
    <property type="protein sequence ID" value="RZU99296.1"/>
    <property type="molecule type" value="Genomic_DNA"/>
</dbReference>
<evidence type="ECO:0000256" key="6">
    <source>
        <dbReference type="ARBA" id="ARBA00022840"/>
    </source>
</evidence>
<gene>
    <name evidence="10" type="primary">argS</name>
    <name evidence="14" type="ORF">EV698_1581</name>
</gene>
<dbReference type="SUPFAM" id="SSF52374">
    <property type="entry name" value="Nucleotidylyl transferase"/>
    <property type="match status" value="1"/>
</dbReference>
<dbReference type="PROSITE" id="PS00178">
    <property type="entry name" value="AA_TRNA_LIGASE_I"/>
    <property type="match status" value="1"/>
</dbReference>
<dbReference type="InterPro" id="IPR005148">
    <property type="entry name" value="Arg-tRNA-synth_N"/>
</dbReference>
<dbReference type="SMART" id="SM01016">
    <property type="entry name" value="Arg_tRNA_synt_N"/>
    <property type="match status" value="1"/>
</dbReference>
<keyword evidence="15" id="KW-1185">Reference proteome</keyword>
<dbReference type="InterPro" id="IPR001278">
    <property type="entry name" value="Arg-tRNA-ligase"/>
</dbReference>
<dbReference type="SUPFAM" id="SSF47323">
    <property type="entry name" value="Anticodon-binding domain of a subclass of class I aminoacyl-tRNA synthetases"/>
    <property type="match status" value="1"/>
</dbReference>
<dbReference type="Pfam" id="PF03485">
    <property type="entry name" value="Arg_tRNA_synt_N"/>
    <property type="match status" value="1"/>
</dbReference>
<dbReference type="InterPro" id="IPR009080">
    <property type="entry name" value="tRNAsynth_Ia_anticodon-bd"/>
</dbReference>
<evidence type="ECO:0000259" key="13">
    <source>
        <dbReference type="SMART" id="SM01016"/>
    </source>
</evidence>
<dbReference type="EC" id="6.1.1.19" evidence="10"/>
<dbReference type="GO" id="GO:0004814">
    <property type="term" value="F:arginine-tRNA ligase activity"/>
    <property type="evidence" value="ECO:0007669"/>
    <property type="project" value="UniProtKB-UniRule"/>
</dbReference>
<dbReference type="InterPro" id="IPR008909">
    <property type="entry name" value="DALR_anticod-bd"/>
</dbReference>
<comment type="caution">
    <text evidence="14">The sequence shown here is derived from an EMBL/GenBank/DDBJ whole genome shotgun (WGS) entry which is preliminary data.</text>
</comment>
<keyword evidence="3 10" id="KW-0963">Cytoplasm</keyword>
<keyword evidence="8 10" id="KW-0030">Aminoacyl-tRNA synthetase</keyword>
<dbReference type="Gene3D" id="3.30.1360.70">
    <property type="entry name" value="Arginyl tRNA synthetase N-terminal domain"/>
    <property type="match status" value="1"/>
</dbReference>
<dbReference type="InterPro" id="IPR014729">
    <property type="entry name" value="Rossmann-like_a/b/a_fold"/>
</dbReference>
<dbReference type="FunFam" id="3.30.1360.70:FF:000003">
    <property type="entry name" value="Arginine--tRNA ligase"/>
    <property type="match status" value="1"/>
</dbReference>
<keyword evidence="4 10" id="KW-0436">Ligase</keyword>
<dbReference type="PRINTS" id="PR01038">
    <property type="entry name" value="TRNASYNTHARG"/>
</dbReference>
<dbReference type="RefSeq" id="WP_130503540.1">
    <property type="nucleotide sequence ID" value="NZ_SHLI01000001.1"/>
</dbReference>
<sequence length="586" mass="64975">MKEELIDLLRQALQSLADAESLALPEALDIQLERGRGSGHGDYASNVAMRLAKPARQNPRDLAAKLVAHLPVHPHVDRVEVAGPGFINFFLTQDAANAVIARIHREGDEYGRSNHGRGERVIVEFVSANPTGPLHVGHGRGAAFGAALADVLEATGHDVHREYYINDAGRQMNILAVSVLVRYLAHRGEAVEFPANGYRGDYIHDIARDLEASGGERYRITATELATGLPADAHAGGDKEAHIDALIERARACLGETRYQEVLEAAVTTITADIDEDLAAFGVRYDRWFSERSLVSAGAVEQALTRLRQADTLYEADGALWFRSTDYGDDKDRVVRRADGQTTYFASDIAYHLNKFDRGFSHAIDVFGADHHGYMARVRASLAAFGHPAEKLTFRLVQFAILYRGSERLPMSTRSGEFVTLRELREEVGNDAARFFYVMRRPEQHLDFDLELAKSESNDNPVYYIQYAHARVCSVLRQMEERGLRHDPDNGLAALARLTAGHEQSLIDSLGRYTEVLESAAGSHEPHQLAAYLRDLAGAFHTYYNAHTFLVDDAELRNARLTLIQAVRQVVRNGLGLLGVSSPERM</sequence>
<comment type="catalytic activity">
    <reaction evidence="9 10">
        <text>tRNA(Arg) + L-arginine + ATP = L-arginyl-tRNA(Arg) + AMP + diphosphate</text>
        <dbReference type="Rhea" id="RHEA:20301"/>
        <dbReference type="Rhea" id="RHEA-COMP:9658"/>
        <dbReference type="Rhea" id="RHEA-COMP:9673"/>
        <dbReference type="ChEBI" id="CHEBI:30616"/>
        <dbReference type="ChEBI" id="CHEBI:32682"/>
        <dbReference type="ChEBI" id="CHEBI:33019"/>
        <dbReference type="ChEBI" id="CHEBI:78442"/>
        <dbReference type="ChEBI" id="CHEBI:78513"/>
        <dbReference type="ChEBI" id="CHEBI:456215"/>
        <dbReference type="EC" id="6.1.1.19"/>
    </reaction>
</comment>
<dbReference type="GO" id="GO:0006420">
    <property type="term" value="P:arginyl-tRNA aminoacylation"/>
    <property type="evidence" value="ECO:0007669"/>
    <property type="project" value="UniProtKB-UniRule"/>
</dbReference>
<dbReference type="Pfam" id="PF00750">
    <property type="entry name" value="tRNA-synt_1d"/>
    <property type="match status" value="2"/>
</dbReference>
<dbReference type="InterPro" id="IPR036695">
    <property type="entry name" value="Arg-tRNA-synth_N_sf"/>
</dbReference>
<dbReference type="SMART" id="SM00836">
    <property type="entry name" value="DALR_1"/>
    <property type="match status" value="1"/>
</dbReference>
<dbReference type="Gene3D" id="3.40.50.620">
    <property type="entry name" value="HUPs"/>
    <property type="match status" value="1"/>
</dbReference>
<dbReference type="Pfam" id="PF05746">
    <property type="entry name" value="DALR_1"/>
    <property type="match status" value="1"/>
</dbReference>
<dbReference type="HAMAP" id="MF_00123">
    <property type="entry name" value="Arg_tRNA_synth"/>
    <property type="match status" value="1"/>
</dbReference>
<comment type="subcellular location">
    <subcellularLocation>
        <location evidence="1 10">Cytoplasm</location>
    </subcellularLocation>
</comment>
<dbReference type="OrthoDB" id="9803211at2"/>
<dbReference type="GO" id="GO:0005737">
    <property type="term" value="C:cytoplasm"/>
    <property type="evidence" value="ECO:0007669"/>
    <property type="project" value="UniProtKB-SubCell"/>
</dbReference>
<evidence type="ECO:0000256" key="11">
    <source>
        <dbReference type="RuleBase" id="RU363038"/>
    </source>
</evidence>
<accession>A0A4Q8D1P3</accession>
<name>A0A4Q8D1P3_9GAMM</name>
<comment type="subunit">
    <text evidence="10">Monomer.</text>
</comment>
<dbReference type="Proteomes" id="UP000292298">
    <property type="component" value="Unassembled WGS sequence"/>
</dbReference>
<evidence type="ECO:0000256" key="8">
    <source>
        <dbReference type="ARBA" id="ARBA00023146"/>
    </source>
</evidence>
<comment type="similarity">
    <text evidence="2 10 11">Belongs to the class-I aminoacyl-tRNA synthetase family.</text>
</comment>
<feature type="domain" description="DALR anticodon binding" evidence="12">
    <location>
        <begin position="465"/>
        <end position="586"/>
    </location>
</feature>
<proteinExistence type="inferred from homology"/>
<feature type="short sequence motif" description="'HIGH' region" evidence="10">
    <location>
        <begin position="128"/>
        <end position="138"/>
    </location>
</feature>